<evidence type="ECO:0000313" key="2">
    <source>
        <dbReference type="Proteomes" id="UP000035425"/>
    </source>
</evidence>
<keyword evidence="2" id="KW-1185">Reference proteome</keyword>
<sequence length="112" mass="11967">MVVVVSSVDAGVKLWSVLRIAVAASHPGASPSRRHGAMPLPAAGDALVVAFWLEFRLTVAGRYEHRLGGFAGSVCWRFVGTVDFRRNDGFGGQVVNVLHDPADVRRQSIGSP</sequence>
<dbReference type="EMBL" id="JWIO01000017">
    <property type="protein sequence ID" value="KLL11237.1"/>
    <property type="molecule type" value="Genomic_DNA"/>
</dbReference>
<proteinExistence type="predicted"/>
<evidence type="ECO:0000313" key="1">
    <source>
        <dbReference type="EMBL" id="KLL11237.1"/>
    </source>
</evidence>
<gene>
    <name evidence="1" type="ORF">FrCorBMG51_12490</name>
</gene>
<dbReference type="Proteomes" id="UP000035425">
    <property type="component" value="Unassembled WGS sequence"/>
</dbReference>
<comment type="caution">
    <text evidence="1">The sequence shown here is derived from an EMBL/GenBank/DDBJ whole genome shotgun (WGS) entry which is preliminary data.</text>
</comment>
<accession>A0ABR5F3D3</accession>
<name>A0ABR5F3D3_9ACTN</name>
<protein>
    <submittedName>
        <fullName evidence="1">Uncharacterized protein</fullName>
    </submittedName>
</protein>
<reference evidence="1 2" key="1">
    <citation type="submission" date="2014-12" db="EMBL/GenBank/DDBJ databases">
        <title>Frankia sp. BMG5.1 draft genome.</title>
        <authorList>
            <person name="Gtari M."/>
            <person name="Ghodhbane-Gtari F."/>
            <person name="Nouioui I."/>
            <person name="Ktari A."/>
            <person name="Hezbri K."/>
            <person name="Mimouni W."/>
            <person name="Sbissi I."/>
            <person name="Ayari A."/>
            <person name="Yamanaka T."/>
            <person name="Normand P."/>
            <person name="Tisa L.S."/>
            <person name="Boudabous A."/>
        </authorList>
    </citation>
    <scope>NUCLEOTIDE SEQUENCE [LARGE SCALE GENOMIC DNA]</scope>
    <source>
        <strain evidence="1 2">BMG5.1</strain>
    </source>
</reference>
<organism evidence="1 2">
    <name type="scientific">Protofrankia coriariae</name>
    <dbReference type="NCBI Taxonomy" id="1562887"/>
    <lineage>
        <taxon>Bacteria</taxon>
        <taxon>Bacillati</taxon>
        <taxon>Actinomycetota</taxon>
        <taxon>Actinomycetes</taxon>
        <taxon>Frankiales</taxon>
        <taxon>Frankiaceae</taxon>
        <taxon>Protofrankia</taxon>
    </lineage>
</organism>